<evidence type="ECO:0000313" key="14">
    <source>
        <dbReference type="Proteomes" id="UP000054466"/>
    </source>
</evidence>
<evidence type="ECO:0000256" key="8">
    <source>
        <dbReference type="ARBA" id="ARBA00022771"/>
    </source>
</evidence>
<sequence length="434" mass="48741">MAADLSATKLNADSHVLLDQPLLRLPHELVKRNFRNTQRYVERERDYILPALKDTANAALSSSQTTEQTLASLDAMIQRMQNFKRKLEKLHIEEEALHDHSAKRIKHLQDLYDIPSLVDVKYDQWSRARLDRLIVDYLLRSGYSKTAISLAETKQISHLIDLDTFVTCHKIASSLTRGETRDAMAWINENKNSLKKLVTAPHKTTDLEFELRFQQFIELVRAGTTAKKMEARVHAQQYLTPHIASRKVSIMQAAGLLVQSPDTTTEPYRTLFAPSRWHHLSNLFVETHHTLLSLPIQPLLHVALSAGLSALKTPACHSAYNPASSSTPGHARIATNSSLCPICSMELNELARDVPYAHHTTSSVEPDPVVLPNGRIYGRERLEELQRKLVMAGGGGLGGEGGMHEVQIGKEGEVRDPTTGQSFTWDQVKKVYIM</sequence>
<dbReference type="GO" id="GO:0005634">
    <property type="term" value="C:nucleus"/>
    <property type="evidence" value="ECO:0007669"/>
    <property type="project" value="TreeGrafter"/>
</dbReference>
<organism evidence="13 14">
    <name type="scientific">Cladophialophora immunda</name>
    <dbReference type="NCBI Taxonomy" id="569365"/>
    <lineage>
        <taxon>Eukaryota</taxon>
        <taxon>Fungi</taxon>
        <taxon>Dikarya</taxon>
        <taxon>Ascomycota</taxon>
        <taxon>Pezizomycotina</taxon>
        <taxon>Eurotiomycetes</taxon>
        <taxon>Chaetothyriomycetidae</taxon>
        <taxon>Chaetothyriales</taxon>
        <taxon>Herpotrichiellaceae</taxon>
        <taxon>Cladophialophora</taxon>
    </lineage>
</organism>
<dbReference type="PROSITE" id="PS50897">
    <property type="entry name" value="CTLH"/>
    <property type="match status" value="1"/>
</dbReference>
<dbReference type="PROSITE" id="PS50896">
    <property type="entry name" value="LISH"/>
    <property type="match status" value="1"/>
</dbReference>
<dbReference type="GO" id="GO:0008270">
    <property type="term" value="F:zinc ion binding"/>
    <property type="evidence" value="ECO:0007669"/>
    <property type="project" value="UniProtKB-KW"/>
</dbReference>
<dbReference type="InterPro" id="IPR006594">
    <property type="entry name" value="LisH"/>
</dbReference>
<comment type="subcellular location">
    <subcellularLocation>
        <location evidence="2">Cytoplasm</location>
    </subcellularLocation>
</comment>
<evidence type="ECO:0000256" key="2">
    <source>
        <dbReference type="ARBA" id="ARBA00004496"/>
    </source>
</evidence>
<dbReference type="PANTHER" id="PTHR12170">
    <property type="entry name" value="MACROPHAGE ERYTHROBLAST ATTACHER-RELATED"/>
    <property type="match status" value="1"/>
</dbReference>
<dbReference type="RefSeq" id="XP_016247417.1">
    <property type="nucleotide sequence ID" value="XM_016393998.1"/>
</dbReference>
<proteinExistence type="inferred from homology"/>
<evidence type="ECO:0000256" key="3">
    <source>
        <dbReference type="ARBA" id="ARBA00010615"/>
    </source>
</evidence>
<dbReference type="AlphaFoldDB" id="A0A0D1ZGY3"/>
<dbReference type="PANTHER" id="PTHR12170:SF2">
    <property type="entry name" value="E3 UBIQUITIN-PROTEIN TRANSFERASE MAEA"/>
    <property type="match status" value="1"/>
</dbReference>
<dbReference type="SMART" id="SM00668">
    <property type="entry name" value="CTLH"/>
    <property type="match status" value="1"/>
</dbReference>
<evidence type="ECO:0000313" key="13">
    <source>
        <dbReference type="EMBL" id="KIW27201.1"/>
    </source>
</evidence>
<reference evidence="13 14" key="1">
    <citation type="submission" date="2015-01" db="EMBL/GenBank/DDBJ databases">
        <title>The Genome Sequence of Cladophialophora immunda CBS83496.</title>
        <authorList>
            <consortium name="The Broad Institute Genomics Platform"/>
            <person name="Cuomo C."/>
            <person name="de Hoog S."/>
            <person name="Gorbushina A."/>
            <person name="Stielow B."/>
            <person name="Teixiera M."/>
            <person name="Abouelleil A."/>
            <person name="Chapman S.B."/>
            <person name="Priest M."/>
            <person name="Young S.K."/>
            <person name="Wortman J."/>
            <person name="Nusbaum C."/>
            <person name="Birren B."/>
        </authorList>
    </citation>
    <scope>NUCLEOTIDE SEQUENCE [LARGE SCALE GENOMIC DNA]</scope>
    <source>
        <strain evidence="13 14">CBS 83496</strain>
    </source>
</reference>
<dbReference type="InterPro" id="IPR024964">
    <property type="entry name" value="CTLH/CRA"/>
</dbReference>
<evidence type="ECO:0000256" key="5">
    <source>
        <dbReference type="ARBA" id="ARBA00018741"/>
    </source>
</evidence>
<dbReference type="InterPro" id="IPR044063">
    <property type="entry name" value="ZF_RING_GID"/>
</dbReference>
<dbReference type="InterPro" id="IPR045098">
    <property type="entry name" value="Fyv10_fam"/>
</dbReference>
<evidence type="ECO:0000256" key="4">
    <source>
        <dbReference type="ARBA" id="ARBA00017917"/>
    </source>
</evidence>
<comment type="function">
    <text evidence="1">Involved in the proteasome-dependent degradation of fructose-1,6-bisphosphatase.</text>
</comment>
<dbReference type="EMBL" id="KN847043">
    <property type="protein sequence ID" value="KIW27201.1"/>
    <property type="molecule type" value="Genomic_DNA"/>
</dbReference>
<dbReference type="Pfam" id="PF08513">
    <property type="entry name" value="LisH"/>
    <property type="match status" value="1"/>
</dbReference>
<keyword evidence="7" id="KW-0479">Metal-binding</keyword>
<dbReference type="GO" id="GO:0043161">
    <property type="term" value="P:proteasome-mediated ubiquitin-dependent protein catabolic process"/>
    <property type="evidence" value="ECO:0007669"/>
    <property type="project" value="InterPro"/>
</dbReference>
<evidence type="ECO:0000256" key="1">
    <source>
        <dbReference type="ARBA" id="ARBA00002343"/>
    </source>
</evidence>
<comment type="similarity">
    <text evidence="3">Belongs to the FYV10 family.</text>
</comment>
<keyword evidence="9" id="KW-0862">Zinc</keyword>
<dbReference type="GO" id="GO:0034657">
    <property type="term" value="C:GID complex"/>
    <property type="evidence" value="ECO:0007669"/>
    <property type="project" value="TreeGrafter"/>
</dbReference>
<gene>
    <name evidence="13" type="ORF">PV07_06961</name>
</gene>
<dbReference type="OrthoDB" id="1933455at2759"/>
<evidence type="ECO:0000259" key="11">
    <source>
        <dbReference type="PROSITE" id="PS50897"/>
    </source>
</evidence>
<dbReference type="GO" id="GO:0061630">
    <property type="term" value="F:ubiquitin protein ligase activity"/>
    <property type="evidence" value="ECO:0007669"/>
    <property type="project" value="InterPro"/>
</dbReference>
<feature type="domain" description="CTLH" evidence="11">
    <location>
        <begin position="164"/>
        <end position="227"/>
    </location>
</feature>
<accession>A0A0D1ZGY3</accession>
<feature type="domain" description="RING-Gid-type" evidence="12">
    <location>
        <begin position="340"/>
        <end position="419"/>
    </location>
</feature>
<dbReference type="VEuPathDB" id="FungiDB:PV07_06961"/>
<dbReference type="STRING" id="569365.A0A0D1ZGY3"/>
<evidence type="ECO:0000256" key="9">
    <source>
        <dbReference type="ARBA" id="ARBA00022833"/>
    </source>
</evidence>
<evidence type="ECO:0000256" key="7">
    <source>
        <dbReference type="ARBA" id="ARBA00022723"/>
    </source>
</evidence>
<feature type="zinc finger region" description="RING-Gid-type" evidence="10">
    <location>
        <begin position="340"/>
        <end position="419"/>
    </location>
</feature>
<dbReference type="SMART" id="SM00667">
    <property type="entry name" value="LisH"/>
    <property type="match status" value="1"/>
</dbReference>
<dbReference type="Proteomes" id="UP000054466">
    <property type="component" value="Unassembled WGS sequence"/>
</dbReference>
<protein>
    <recommendedName>
        <fullName evidence="5">Protein FYV10</fullName>
    </recommendedName>
    <alternativeName>
        <fullName evidence="4">Protein fyv10</fullName>
    </alternativeName>
</protein>
<dbReference type="HOGENOM" id="CLU_027445_2_0_1"/>
<evidence type="ECO:0000256" key="10">
    <source>
        <dbReference type="PROSITE-ProRule" id="PRU01215"/>
    </source>
</evidence>
<keyword evidence="14" id="KW-1185">Reference proteome</keyword>
<dbReference type="GeneID" id="27346155"/>
<keyword evidence="8 10" id="KW-0863">Zinc-finger</keyword>
<name>A0A0D1ZGY3_9EURO</name>
<evidence type="ECO:0000256" key="6">
    <source>
        <dbReference type="ARBA" id="ARBA00022490"/>
    </source>
</evidence>
<dbReference type="GO" id="GO:0005737">
    <property type="term" value="C:cytoplasm"/>
    <property type="evidence" value="ECO:0007669"/>
    <property type="project" value="UniProtKB-SubCell"/>
</dbReference>
<evidence type="ECO:0000259" key="12">
    <source>
        <dbReference type="PROSITE" id="PS51867"/>
    </source>
</evidence>
<dbReference type="InterPro" id="IPR006595">
    <property type="entry name" value="CTLH_C"/>
</dbReference>
<dbReference type="Pfam" id="PF10607">
    <property type="entry name" value="CTLH"/>
    <property type="match status" value="1"/>
</dbReference>
<keyword evidence="6" id="KW-0963">Cytoplasm</keyword>
<dbReference type="PROSITE" id="PS51867">
    <property type="entry name" value="ZF_RING_GID"/>
    <property type="match status" value="1"/>
</dbReference>